<name>A0ACC1BL89_9ROSI</name>
<evidence type="ECO:0000313" key="1">
    <source>
        <dbReference type="EMBL" id="KAJ0099687.1"/>
    </source>
</evidence>
<organism evidence="1 2">
    <name type="scientific">Pistacia atlantica</name>
    <dbReference type="NCBI Taxonomy" id="434234"/>
    <lineage>
        <taxon>Eukaryota</taxon>
        <taxon>Viridiplantae</taxon>
        <taxon>Streptophyta</taxon>
        <taxon>Embryophyta</taxon>
        <taxon>Tracheophyta</taxon>
        <taxon>Spermatophyta</taxon>
        <taxon>Magnoliopsida</taxon>
        <taxon>eudicotyledons</taxon>
        <taxon>Gunneridae</taxon>
        <taxon>Pentapetalae</taxon>
        <taxon>rosids</taxon>
        <taxon>malvids</taxon>
        <taxon>Sapindales</taxon>
        <taxon>Anacardiaceae</taxon>
        <taxon>Pistacia</taxon>
    </lineage>
</organism>
<proteinExistence type="predicted"/>
<gene>
    <name evidence="1" type="ORF">Patl1_22089</name>
</gene>
<dbReference type="EMBL" id="CM047900">
    <property type="protein sequence ID" value="KAJ0099687.1"/>
    <property type="molecule type" value="Genomic_DNA"/>
</dbReference>
<sequence length="78" mass="8732">MARKGDILSSLNPPSSTIVASTSKPPHPPTKSLHLVIFTKACKFKRQSNMETTSRPDRWSGNQFLVTKTPLTFYTLKL</sequence>
<accession>A0ACC1BL89</accession>
<evidence type="ECO:0000313" key="2">
    <source>
        <dbReference type="Proteomes" id="UP001164250"/>
    </source>
</evidence>
<protein>
    <submittedName>
        <fullName evidence="1">Uncharacterized protein</fullName>
    </submittedName>
</protein>
<keyword evidence="2" id="KW-1185">Reference proteome</keyword>
<reference evidence="2" key="1">
    <citation type="journal article" date="2023" name="G3 (Bethesda)">
        <title>Genome assembly and association tests identify interacting loci associated with vigor, precocity, and sex in interspecific pistachio rootstocks.</title>
        <authorList>
            <person name="Palmer W."/>
            <person name="Jacygrad E."/>
            <person name="Sagayaradj S."/>
            <person name="Cavanaugh K."/>
            <person name="Han R."/>
            <person name="Bertier L."/>
            <person name="Beede B."/>
            <person name="Kafkas S."/>
            <person name="Golino D."/>
            <person name="Preece J."/>
            <person name="Michelmore R."/>
        </authorList>
    </citation>
    <scope>NUCLEOTIDE SEQUENCE [LARGE SCALE GENOMIC DNA]</scope>
</reference>
<dbReference type="Proteomes" id="UP001164250">
    <property type="component" value="Chromosome 4"/>
</dbReference>
<comment type="caution">
    <text evidence="1">The sequence shown here is derived from an EMBL/GenBank/DDBJ whole genome shotgun (WGS) entry which is preliminary data.</text>
</comment>